<evidence type="ECO:0000313" key="2">
    <source>
        <dbReference type="Proteomes" id="UP000003880"/>
    </source>
</evidence>
<dbReference type="Proteomes" id="UP000003880">
    <property type="component" value="Unassembled WGS sequence"/>
</dbReference>
<dbReference type="Pfam" id="PF08889">
    <property type="entry name" value="WbqC"/>
    <property type="match status" value="1"/>
</dbReference>
<protein>
    <submittedName>
        <fullName evidence="1">WbqC-like protein</fullName>
    </submittedName>
</protein>
<gene>
    <name evidence="1" type="ORF">CIT292_06484</name>
</gene>
<sequence>MEMKVGIMQPYFFPYVGYFQLASAVDKFVIYDDIEFSKKGWIQRNRILINKQPTTFSIALKKDSDYLDIVQRELADTFDRMKLCRQIQGAYRKAPYFNEVYKLLEDIILYEDNNLFNYIKNSVVQLLNILNIDVELVTSSALNLSRDYKSQERVIRTCIALGADEYINPPGGLELYTESEFVKNGLKLKFLEPVIEPYQQSVDSFISHLSIIDVMMWNGLEKTQQMAHKNAFIQNS</sequence>
<dbReference type="EMBL" id="ABWL02000002">
    <property type="protein sequence ID" value="EFE10314.1"/>
    <property type="molecule type" value="Genomic_DNA"/>
</dbReference>
<reference evidence="1 2" key="1">
    <citation type="submission" date="2010-02" db="EMBL/GenBank/DDBJ databases">
        <authorList>
            <person name="Weinstock G."/>
            <person name="Sodergren E."/>
            <person name="Clifton S."/>
            <person name="Fulton L."/>
            <person name="Fulton B."/>
            <person name="Courtney L."/>
            <person name="Fronick C."/>
            <person name="Harrison M."/>
            <person name="Strong C."/>
            <person name="Farmer C."/>
            <person name="Delahaunty K."/>
            <person name="Markovic C."/>
            <person name="Hall O."/>
            <person name="Minx P."/>
            <person name="Tomlinson C."/>
            <person name="Mitreva M."/>
            <person name="Nelson J."/>
            <person name="Hou S."/>
            <person name="Wollam A."/>
            <person name="Pepin K.H."/>
            <person name="Johnson M."/>
            <person name="Bhonagiri V."/>
            <person name="Zhang X."/>
            <person name="Suruliraj S."/>
            <person name="Warren W."/>
            <person name="Chinwalla A."/>
            <person name="Mardis E.R."/>
            <person name="Wilson R.K."/>
        </authorList>
    </citation>
    <scope>NUCLEOTIDE SEQUENCE [LARGE SCALE GENOMIC DNA]</scope>
    <source>
        <strain evidence="1 2">ATCC 29220</strain>
    </source>
</reference>
<proteinExistence type="predicted"/>
<dbReference type="eggNOG" id="COG4122">
    <property type="taxonomic scope" value="Bacteria"/>
</dbReference>
<comment type="caution">
    <text evidence="1">The sequence shown here is derived from an EMBL/GenBank/DDBJ whole genome shotgun (WGS) entry which is preliminary data.</text>
</comment>
<organism evidence="1 2">
    <name type="scientific">Citrobacter youngae ATCC 29220</name>
    <dbReference type="NCBI Taxonomy" id="500640"/>
    <lineage>
        <taxon>Bacteria</taxon>
        <taxon>Pseudomonadati</taxon>
        <taxon>Pseudomonadota</taxon>
        <taxon>Gammaproteobacteria</taxon>
        <taxon>Enterobacterales</taxon>
        <taxon>Enterobacteriaceae</taxon>
        <taxon>Citrobacter</taxon>
        <taxon>Citrobacter freundii complex</taxon>
    </lineage>
</organism>
<accession>D4B8E2</accession>
<dbReference type="AlphaFoldDB" id="D4B8E2"/>
<name>D4B8E2_9ENTR</name>
<evidence type="ECO:0000313" key="1">
    <source>
        <dbReference type="EMBL" id="EFE10314.1"/>
    </source>
</evidence>
<dbReference type="HOGENOM" id="CLU_079350_0_0_6"/>
<dbReference type="InterPro" id="IPR014985">
    <property type="entry name" value="WbqC"/>
</dbReference>